<accession>Q1LG73</accession>
<dbReference type="InterPro" id="IPR003661">
    <property type="entry name" value="HisK_dim/P_dom"/>
</dbReference>
<dbReference type="PANTHER" id="PTHR43047">
    <property type="entry name" value="TWO-COMPONENT HISTIDINE PROTEIN KINASE"/>
    <property type="match status" value="1"/>
</dbReference>
<proteinExistence type="predicted"/>
<comment type="function">
    <text evidence="16">Member of the two-component regulatory system BvgS/BvgA. Phosphorylates BvgA via a four-step phosphorelay in response to environmental signals.</text>
</comment>
<name>Q1LG73_CUPMC</name>
<dbReference type="Proteomes" id="UP000002429">
    <property type="component" value="Plasmid megaplasmid"/>
</dbReference>
<dbReference type="SUPFAM" id="SSF55874">
    <property type="entry name" value="ATPase domain of HSP90 chaperone/DNA topoisomerase II/histidine kinase"/>
    <property type="match status" value="1"/>
</dbReference>
<keyword evidence="13" id="KW-0902">Two-component regulatory system</keyword>
<keyword evidence="15 21" id="KW-0472">Membrane</keyword>
<evidence type="ECO:0000256" key="9">
    <source>
        <dbReference type="ARBA" id="ARBA00022729"/>
    </source>
</evidence>
<keyword evidence="10 25" id="KW-0418">Kinase</keyword>
<keyword evidence="7 25" id="KW-0808">Transferase</keyword>
<dbReference type="Gene3D" id="3.40.50.2300">
    <property type="match status" value="1"/>
</dbReference>
<evidence type="ECO:0000259" key="22">
    <source>
        <dbReference type="PROSITE" id="PS50109"/>
    </source>
</evidence>
<dbReference type="EMBL" id="CP000353">
    <property type="protein sequence ID" value="ABF10853.1"/>
    <property type="molecule type" value="Genomic_DNA"/>
</dbReference>
<dbReference type="SUPFAM" id="SSF52172">
    <property type="entry name" value="CheY-like"/>
    <property type="match status" value="1"/>
</dbReference>
<feature type="region of interest" description="Disordered" evidence="20">
    <location>
        <begin position="894"/>
        <end position="916"/>
    </location>
</feature>
<evidence type="ECO:0000256" key="12">
    <source>
        <dbReference type="ARBA" id="ARBA00022989"/>
    </source>
</evidence>
<dbReference type="Gene3D" id="1.20.120.160">
    <property type="entry name" value="HPT domain"/>
    <property type="match status" value="1"/>
</dbReference>
<dbReference type="PROSITE" id="PS50109">
    <property type="entry name" value="HIS_KIN"/>
    <property type="match status" value="1"/>
</dbReference>
<dbReference type="SMART" id="SM00387">
    <property type="entry name" value="HATPase_c"/>
    <property type="match status" value="1"/>
</dbReference>
<feature type="domain" description="Histidine kinase" evidence="22">
    <location>
        <begin position="542"/>
        <end position="763"/>
    </location>
</feature>
<keyword evidence="12 21" id="KW-1133">Transmembrane helix</keyword>
<dbReference type="Gene3D" id="3.30.565.10">
    <property type="entry name" value="Histidine kinase-like ATPase, C-terminal domain"/>
    <property type="match status" value="1"/>
</dbReference>
<dbReference type="Pfam" id="PF02518">
    <property type="entry name" value="HATPase_c"/>
    <property type="match status" value="1"/>
</dbReference>
<keyword evidence="14" id="KW-0843">Virulence</keyword>
<protein>
    <recommendedName>
        <fullName evidence="17">Virulence sensor protein BvgS</fullName>
        <ecNumber evidence="3">2.7.13.3</ecNumber>
    </recommendedName>
</protein>
<dbReference type="GO" id="GO:0000155">
    <property type="term" value="F:phosphorelay sensor kinase activity"/>
    <property type="evidence" value="ECO:0007669"/>
    <property type="project" value="InterPro"/>
</dbReference>
<evidence type="ECO:0000256" key="3">
    <source>
        <dbReference type="ARBA" id="ARBA00012438"/>
    </source>
</evidence>
<evidence type="ECO:0000256" key="5">
    <source>
        <dbReference type="ARBA" id="ARBA00022519"/>
    </source>
</evidence>
<evidence type="ECO:0000256" key="13">
    <source>
        <dbReference type="ARBA" id="ARBA00023012"/>
    </source>
</evidence>
<gene>
    <name evidence="25" type="ordered locus">Rmet_3985</name>
</gene>
<geneLocation type="plasmid" evidence="25 26">
    <name>megaplasmid</name>
</geneLocation>
<dbReference type="RefSeq" id="WP_011518493.1">
    <property type="nucleotide sequence ID" value="NC_007974.2"/>
</dbReference>
<evidence type="ECO:0000256" key="20">
    <source>
        <dbReference type="SAM" id="MobiDB-lite"/>
    </source>
</evidence>
<dbReference type="Pfam" id="PF00072">
    <property type="entry name" value="Response_reg"/>
    <property type="match status" value="1"/>
</dbReference>
<dbReference type="InterPro" id="IPR001789">
    <property type="entry name" value="Sig_transdc_resp-reg_receiver"/>
</dbReference>
<keyword evidence="26" id="KW-1185">Reference proteome</keyword>
<dbReference type="PRINTS" id="PR00344">
    <property type="entry name" value="BCTRLSENSOR"/>
</dbReference>
<dbReference type="InterPro" id="IPR008207">
    <property type="entry name" value="Sig_transdc_His_kin_Hpt_dom"/>
</dbReference>
<evidence type="ECO:0000256" key="15">
    <source>
        <dbReference type="ARBA" id="ARBA00023136"/>
    </source>
</evidence>
<evidence type="ECO:0000256" key="19">
    <source>
        <dbReference type="PROSITE-ProRule" id="PRU00169"/>
    </source>
</evidence>
<keyword evidence="8 21" id="KW-0812">Transmembrane</keyword>
<evidence type="ECO:0000256" key="11">
    <source>
        <dbReference type="ARBA" id="ARBA00022840"/>
    </source>
</evidence>
<keyword evidence="9" id="KW-0732">Signal</keyword>
<evidence type="ECO:0000256" key="4">
    <source>
        <dbReference type="ARBA" id="ARBA00022475"/>
    </source>
</evidence>
<evidence type="ECO:0000256" key="8">
    <source>
        <dbReference type="ARBA" id="ARBA00022692"/>
    </source>
</evidence>
<keyword evidence="5" id="KW-0997">Cell inner membrane</keyword>
<evidence type="ECO:0000256" key="17">
    <source>
        <dbReference type="ARBA" id="ARBA00070152"/>
    </source>
</evidence>
<dbReference type="PROSITE" id="PS50894">
    <property type="entry name" value="HPT"/>
    <property type="match status" value="1"/>
</dbReference>
<dbReference type="InterPro" id="IPR003594">
    <property type="entry name" value="HATPase_dom"/>
</dbReference>
<organism evidence="25 26">
    <name type="scientific">Cupriavidus metallidurans (strain ATCC 43123 / DSM 2839 / NBRC 102507 / CH34)</name>
    <name type="common">Ralstonia metallidurans</name>
    <dbReference type="NCBI Taxonomy" id="266264"/>
    <lineage>
        <taxon>Bacteria</taxon>
        <taxon>Pseudomonadati</taxon>
        <taxon>Pseudomonadota</taxon>
        <taxon>Betaproteobacteria</taxon>
        <taxon>Burkholderiales</taxon>
        <taxon>Burkholderiaceae</taxon>
        <taxon>Cupriavidus</taxon>
    </lineage>
</organism>
<keyword evidence="11" id="KW-0067">ATP-binding</keyword>
<keyword evidence="25" id="KW-0614">Plasmid</keyword>
<evidence type="ECO:0000256" key="7">
    <source>
        <dbReference type="ARBA" id="ARBA00022679"/>
    </source>
</evidence>
<dbReference type="eggNOG" id="COG2205">
    <property type="taxonomic scope" value="Bacteria"/>
</dbReference>
<dbReference type="InterPro" id="IPR036890">
    <property type="entry name" value="HATPase_C_sf"/>
</dbReference>
<feature type="domain" description="Response regulatory" evidence="23">
    <location>
        <begin position="918"/>
        <end position="1032"/>
    </location>
</feature>
<dbReference type="PROSITE" id="PS50110">
    <property type="entry name" value="RESPONSE_REGULATORY"/>
    <property type="match status" value="1"/>
</dbReference>
<dbReference type="CDD" id="cd16922">
    <property type="entry name" value="HATPase_EvgS-ArcB-TorS-like"/>
    <property type="match status" value="1"/>
</dbReference>
<evidence type="ECO:0000256" key="21">
    <source>
        <dbReference type="SAM" id="Phobius"/>
    </source>
</evidence>
<dbReference type="FunFam" id="3.30.565.10:FF:000010">
    <property type="entry name" value="Sensor histidine kinase RcsC"/>
    <property type="match status" value="1"/>
</dbReference>
<comment type="catalytic activity">
    <reaction evidence="1">
        <text>ATP + protein L-histidine = ADP + protein N-phospho-L-histidine.</text>
        <dbReference type="EC" id="2.7.13.3"/>
    </reaction>
</comment>
<feature type="transmembrane region" description="Helical" evidence="21">
    <location>
        <begin position="29"/>
        <end position="54"/>
    </location>
</feature>
<dbReference type="CDD" id="cd00082">
    <property type="entry name" value="HisKA"/>
    <property type="match status" value="1"/>
</dbReference>
<keyword evidence="6 19" id="KW-0597">Phosphoprotein</keyword>
<evidence type="ECO:0000259" key="23">
    <source>
        <dbReference type="PROSITE" id="PS50110"/>
    </source>
</evidence>
<feature type="modified residue" description="4-aspartylphosphate" evidence="19">
    <location>
        <position position="967"/>
    </location>
</feature>
<feature type="modified residue" description="Phosphohistidine" evidence="18">
    <location>
        <position position="1094"/>
    </location>
</feature>
<dbReference type="GO" id="GO:0005886">
    <property type="term" value="C:plasma membrane"/>
    <property type="evidence" value="ECO:0007669"/>
    <property type="project" value="UniProtKB-SubCell"/>
</dbReference>
<evidence type="ECO:0000259" key="24">
    <source>
        <dbReference type="PROSITE" id="PS50894"/>
    </source>
</evidence>
<dbReference type="InterPro" id="IPR011006">
    <property type="entry name" value="CheY-like_superfamily"/>
</dbReference>
<evidence type="ECO:0000256" key="16">
    <source>
        <dbReference type="ARBA" id="ARBA00058004"/>
    </source>
</evidence>
<sequence>MQQVLDRTQESLAQAFASLARNARRQRQLYYATVGLLIAIVIVSAILLGGLAAAKQLDIRRSRLAQYVSAISLQLQSDASFLRRTTLTVAHYLNAHSDSPTDPDLLERIRRTGVAVAPDGRYTLLIPSSTQQAWGRSLPERVWQLQQIAIAALTTRLAFELDNPAYVVDANAEYAVILTPSPMSLDAVLLISEQSDPVTVLRDKIVQALQAQTGQELPRSGEQVWIGPVEDPVLHSQVMTSVAATTAGDGHRPALIASSTPVNAFLSQLKRPSGAAMLLLLNRAEDRIDISPSGSSLEVAERILSRTRRLPPDTLRLGRSGLVLVQPLRQEFGSLVYFLSYGKLFSSIYYELIAIGSLSMMLIIAIVISARYWDIHLLRHGQAEATRALENETINHILVNATPIGLCIVGQQDHVIVTSNLVADTLLGFSQGATMPARIIDALRQRPSQAFSDAFGPIAQIRVPGCANADAAQQCNSTTEAAPASKPQFLQITSAPAKYRGECVLFCAIQDVTAQQQLEQKLRSAQQATEAMMRARSNFFAAMSHEIRTPLNALLGNLELLGRSAGLEAHATRLRALQSSSEGLRRIVNDILDFSKIDAGEMKLVSAPFNPLDELESLSLSYAPMVTDRPIRFYAHLSPTLSTLLRGDRMRLAQIVNNLLGNAFKFTASGKISLSAEISRDAQGLATLVCRVRDTGDGMSQALASRVFQPFVQGETSTTAQYSGTGLGLSICARLSELMGGHISVESVEGVGSAFTVVIPFAEPAATAPPHGLTMLGGMVMVLCQETESGATLEAWLTRVGCQVHVLPASCAAHAWLCTSHPQIMVVTGEYGLDTIRSLRTVCPTNAVWITRNGPDRPAELESGIFEVSAYSHTAILAGVKAALVAPPRLVETTNRTASASENARPEAASHSPHQHGTVLVAEDNPLNRMLIAEQLETIGWASIVVNDGRQALAVLDQRVVDIVLTDIQMPVMNGYELLSAIKTKRPPLPVFAFSAVTHAGQASDWQARGFDGYIAKPVSLAELEHALHGVSSQLAVDAARSTPASTGSPTDIVAGADRERYLALLREHLQTDEPKLAGILLSRNTQALGQWAHRCAGAFLIVGATTIVKLCRAVERLCDDGNEWSPLLETEARALQAAVHDFRASPNQPEETSTT</sequence>
<dbReference type="SMART" id="SM00448">
    <property type="entry name" value="REC"/>
    <property type="match status" value="1"/>
</dbReference>
<comment type="subcellular location">
    <subcellularLocation>
        <location evidence="2">Cell inner membrane</location>
        <topology evidence="2">Multi-pass membrane protein</topology>
    </subcellularLocation>
</comment>
<evidence type="ECO:0000256" key="1">
    <source>
        <dbReference type="ARBA" id="ARBA00000085"/>
    </source>
</evidence>
<dbReference type="Pfam" id="PF00512">
    <property type="entry name" value="HisKA"/>
    <property type="match status" value="1"/>
</dbReference>
<keyword evidence="11" id="KW-0547">Nucleotide-binding</keyword>
<evidence type="ECO:0000256" key="6">
    <source>
        <dbReference type="ARBA" id="ARBA00022553"/>
    </source>
</evidence>
<evidence type="ECO:0000313" key="26">
    <source>
        <dbReference type="Proteomes" id="UP000002429"/>
    </source>
</evidence>
<dbReference type="SUPFAM" id="SSF47226">
    <property type="entry name" value="Histidine-containing phosphotransfer domain, HPT domain"/>
    <property type="match status" value="1"/>
</dbReference>
<dbReference type="InterPro" id="IPR036097">
    <property type="entry name" value="HisK_dim/P_sf"/>
</dbReference>
<dbReference type="HOGENOM" id="CLU_000445_15_2_4"/>
<dbReference type="InterPro" id="IPR036641">
    <property type="entry name" value="HPT_dom_sf"/>
</dbReference>
<dbReference type="Gene3D" id="1.10.287.130">
    <property type="match status" value="1"/>
</dbReference>
<dbReference type="AlphaFoldDB" id="Q1LG73"/>
<dbReference type="KEGG" id="rme:Rmet_3985"/>
<reference evidence="26" key="1">
    <citation type="journal article" date="2010" name="PLoS ONE">
        <title>The complete genome sequence of Cupriavidus metallidurans strain CH34, a master survivalist in harsh and anthropogenic environments.</title>
        <authorList>
            <person name="Janssen P.J."/>
            <person name="Van Houdt R."/>
            <person name="Moors H."/>
            <person name="Monsieurs P."/>
            <person name="Morin N."/>
            <person name="Michaux A."/>
            <person name="Benotmane M.A."/>
            <person name="Leys N."/>
            <person name="Vallaeys T."/>
            <person name="Lapidus A."/>
            <person name="Monchy S."/>
            <person name="Medigue C."/>
            <person name="Taghavi S."/>
            <person name="McCorkle S."/>
            <person name="Dunn J."/>
            <person name="van der Lelie D."/>
            <person name="Mergeay M."/>
        </authorList>
    </citation>
    <scope>NUCLEOTIDE SEQUENCE [LARGE SCALE GENOMIC DNA]</scope>
    <source>
        <strain evidence="26">ATCC 43123 / DSM 2839 / NBRC 102507 / CH34</strain>
    </source>
</reference>
<evidence type="ECO:0000256" key="18">
    <source>
        <dbReference type="PROSITE-ProRule" id="PRU00110"/>
    </source>
</evidence>
<dbReference type="InterPro" id="IPR004358">
    <property type="entry name" value="Sig_transdc_His_kin-like_C"/>
</dbReference>
<dbReference type="CDD" id="cd17546">
    <property type="entry name" value="REC_hyHK_CKI1_RcsC-like"/>
    <property type="match status" value="1"/>
</dbReference>
<dbReference type="SUPFAM" id="SSF47384">
    <property type="entry name" value="Homodimeric domain of signal transducing histidine kinase"/>
    <property type="match status" value="1"/>
</dbReference>
<evidence type="ECO:0000313" key="25">
    <source>
        <dbReference type="EMBL" id="ABF10853.1"/>
    </source>
</evidence>
<keyword evidence="4" id="KW-1003">Cell membrane</keyword>
<evidence type="ECO:0000256" key="2">
    <source>
        <dbReference type="ARBA" id="ARBA00004429"/>
    </source>
</evidence>
<feature type="domain" description="HPt" evidence="24">
    <location>
        <begin position="1055"/>
        <end position="1146"/>
    </location>
</feature>
<dbReference type="EC" id="2.7.13.3" evidence="3"/>
<evidence type="ECO:0000256" key="10">
    <source>
        <dbReference type="ARBA" id="ARBA00022777"/>
    </source>
</evidence>
<dbReference type="SMART" id="SM00388">
    <property type="entry name" value="HisKA"/>
    <property type="match status" value="1"/>
</dbReference>
<evidence type="ECO:0000256" key="14">
    <source>
        <dbReference type="ARBA" id="ARBA00023026"/>
    </source>
</evidence>
<dbReference type="InterPro" id="IPR005467">
    <property type="entry name" value="His_kinase_dom"/>
</dbReference>